<proteinExistence type="predicted"/>
<dbReference type="InterPro" id="IPR015854">
    <property type="entry name" value="ABC_transpr_LolD-like"/>
</dbReference>
<dbReference type="EMBL" id="BJWG01000002">
    <property type="protein sequence ID" value="GEL93967.1"/>
    <property type="molecule type" value="Genomic_DNA"/>
</dbReference>
<dbReference type="PROSITE" id="PS00211">
    <property type="entry name" value="ABC_TRANSPORTER_1"/>
    <property type="match status" value="1"/>
</dbReference>
<dbReference type="InterPro" id="IPR003593">
    <property type="entry name" value="AAA+_ATPase"/>
</dbReference>
<keyword evidence="1" id="KW-0547">Nucleotide-binding</keyword>
<gene>
    <name evidence="4" type="ORF">CCO02nite_06250</name>
</gene>
<organism evidence="4 5">
    <name type="scientific">Cellulomonas composti</name>
    <dbReference type="NCBI Taxonomy" id="266130"/>
    <lineage>
        <taxon>Bacteria</taxon>
        <taxon>Bacillati</taxon>
        <taxon>Actinomycetota</taxon>
        <taxon>Actinomycetes</taxon>
        <taxon>Micrococcales</taxon>
        <taxon>Cellulomonadaceae</taxon>
        <taxon>Cellulomonas</taxon>
    </lineage>
</organism>
<evidence type="ECO:0000256" key="2">
    <source>
        <dbReference type="ARBA" id="ARBA00022840"/>
    </source>
</evidence>
<evidence type="ECO:0000313" key="5">
    <source>
        <dbReference type="Proteomes" id="UP000321720"/>
    </source>
</evidence>
<dbReference type="PROSITE" id="PS50893">
    <property type="entry name" value="ABC_TRANSPORTER_2"/>
    <property type="match status" value="1"/>
</dbReference>
<dbReference type="SMART" id="SM00382">
    <property type="entry name" value="AAA"/>
    <property type="match status" value="1"/>
</dbReference>
<dbReference type="GO" id="GO:0022857">
    <property type="term" value="F:transmembrane transporter activity"/>
    <property type="evidence" value="ECO:0007669"/>
    <property type="project" value="TreeGrafter"/>
</dbReference>
<feature type="domain" description="ABC transporter" evidence="3">
    <location>
        <begin position="2"/>
        <end position="194"/>
    </location>
</feature>
<evidence type="ECO:0000313" key="4">
    <source>
        <dbReference type="EMBL" id="GEL93967.1"/>
    </source>
</evidence>
<dbReference type="RefSeq" id="WP_186812561.1">
    <property type="nucleotide sequence ID" value="NZ_BJWG01000002.1"/>
</dbReference>
<dbReference type="Pfam" id="PF00005">
    <property type="entry name" value="ABC_tran"/>
    <property type="match status" value="1"/>
</dbReference>
<evidence type="ECO:0000259" key="3">
    <source>
        <dbReference type="PROSITE" id="PS50893"/>
    </source>
</evidence>
<sequence>MIRLRGVGVRLGGRWVLRGLDLDLPVGVVAVTGPNGVGKTTLGRVLLGLVVPDEGEVRTDGCRRAAVFQEDRLCPHLDAVANVRLVLPRDVTRDAVRAELADLGLPDEAHDRPVRELSGGQRRRVAIARALLTDAPLVVLDEPLTGIDEDARGHVLDRVAQACAGRHTLLVSHDARDAERLGARLVGLADGTLVP</sequence>
<dbReference type="PANTHER" id="PTHR24220:SF684">
    <property type="entry name" value="FE(3+) IONS IMPORT ATP-BINDING PROTEIN FBPC"/>
    <property type="match status" value="1"/>
</dbReference>
<keyword evidence="2" id="KW-0067">ATP-binding</keyword>
<reference evidence="4 5" key="1">
    <citation type="submission" date="2019-07" db="EMBL/GenBank/DDBJ databases">
        <title>Whole genome shotgun sequence of Cellulomonas composti NBRC 100758.</title>
        <authorList>
            <person name="Hosoyama A."/>
            <person name="Uohara A."/>
            <person name="Ohji S."/>
            <person name="Ichikawa N."/>
        </authorList>
    </citation>
    <scope>NUCLEOTIDE SEQUENCE [LARGE SCALE GENOMIC DNA]</scope>
    <source>
        <strain evidence="4 5">NBRC 100758</strain>
    </source>
</reference>
<dbReference type="InterPro" id="IPR017871">
    <property type="entry name" value="ABC_transporter-like_CS"/>
</dbReference>
<dbReference type="PANTHER" id="PTHR24220">
    <property type="entry name" value="IMPORT ATP-BINDING PROTEIN"/>
    <property type="match status" value="1"/>
</dbReference>
<dbReference type="InterPro" id="IPR003439">
    <property type="entry name" value="ABC_transporter-like_ATP-bd"/>
</dbReference>
<dbReference type="GO" id="GO:0005524">
    <property type="term" value="F:ATP binding"/>
    <property type="evidence" value="ECO:0007669"/>
    <property type="project" value="UniProtKB-KW"/>
</dbReference>
<dbReference type="GO" id="GO:0005886">
    <property type="term" value="C:plasma membrane"/>
    <property type="evidence" value="ECO:0007669"/>
    <property type="project" value="TreeGrafter"/>
</dbReference>
<dbReference type="InterPro" id="IPR027417">
    <property type="entry name" value="P-loop_NTPase"/>
</dbReference>
<dbReference type="AlphaFoldDB" id="A0A511J7J6"/>
<dbReference type="SUPFAM" id="SSF52540">
    <property type="entry name" value="P-loop containing nucleoside triphosphate hydrolases"/>
    <property type="match status" value="1"/>
</dbReference>
<dbReference type="Gene3D" id="3.40.50.300">
    <property type="entry name" value="P-loop containing nucleotide triphosphate hydrolases"/>
    <property type="match status" value="1"/>
</dbReference>
<evidence type="ECO:0000256" key="1">
    <source>
        <dbReference type="ARBA" id="ARBA00022741"/>
    </source>
</evidence>
<accession>A0A511J7J6</accession>
<comment type="caution">
    <text evidence="4">The sequence shown here is derived from an EMBL/GenBank/DDBJ whole genome shotgun (WGS) entry which is preliminary data.</text>
</comment>
<dbReference type="Proteomes" id="UP000321720">
    <property type="component" value="Unassembled WGS sequence"/>
</dbReference>
<dbReference type="GO" id="GO:0016887">
    <property type="term" value="F:ATP hydrolysis activity"/>
    <property type="evidence" value="ECO:0007669"/>
    <property type="project" value="InterPro"/>
</dbReference>
<keyword evidence="5" id="KW-1185">Reference proteome</keyword>
<protein>
    <submittedName>
        <fullName evidence="4">Sulfate transporter</fullName>
    </submittedName>
</protein>
<name>A0A511J7J6_9CELL</name>